<evidence type="ECO:0000313" key="2">
    <source>
        <dbReference type="Proteomes" id="UP000073816"/>
    </source>
</evidence>
<dbReference type="Proteomes" id="UP000073816">
    <property type="component" value="Chromosome"/>
</dbReference>
<proteinExistence type="predicted"/>
<name>A0A142EQT8_9BACT</name>
<dbReference type="KEGG" id="alm:AO498_13680"/>
<reference evidence="1 2" key="2">
    <citation type="journal article" date="2016" name="Genome Announc.">
        <title>Complete Genome Sequence of Algoriphagus sp. Strain M8-2, Isolated from a Brackish Lake.</title>
        <authorList>
            <person name="Muraguchi Y."/>
            <person name="Kushimoto K."/>
            <person name="Ohtsubo Y."/>
            <person name="Suzuki T."/>
            <person name="Dohra H."/>
            <person name="Kimbara K."/>
            <person name="Shintani M."/>
        </authorList>
    </citation>
    <scope>NUCLEOTIDE SEQUENCE [LARGE SCALE GENOMIC DNA]</scope>
    <source>
        <strain evidence="1 2">M8-2</strain>
    </source>
</reference>
<dbReference type="AlphaFoldDB" id="A0A142EQT8"/>
<dbReference type="STRING" id="1727163.AO498_13680"/>
<gene>
    <name evidence="1" type="ORF">AO498_13680</name>
</gene>
<accession>A0A142EQT8</accession>
<sequence length="60" mass="7285">MSLVPKGKPILFWLHNRGNYLLKIKNLEILIKRYPTLIFSGNYHRYTFYGWPFFKNLIIP</sequence>
<keyword evidence="2" id="KW-1185">Reference proteome</keyword>
<reference evidence="2" key="1">
    <citation type="submission" date="2015-09" db="EMBL/GenBank/DDBJ databases">
        <title>Complete sequence of Algoriphagus sp. M8-2.</title>
        <authorList>
            <person name="Shintani M."/>
        </authorList>
    </citation>
    <scope>NUCLEOTIDE SEQUENCE [LARGE SCALE GENOMIC DNA]</scope>
    <source>
        <strain evidence="2">M8-2</strain>
    </source>
</reference>
<organism evidence="1 2">
    <name type="scientific">Algoriphagus sanaruensis</name>
    <dbReference type="NCBI Taxonomy" id="1727163"/>
    <lineage>
        <taxon>Bacteria</taxon>
        <taxon>Pseudomonadati</taxon>
        <taxon>Bacteroidota</taxon>
        <taxon>Cytophagia</taxon>
        <taxon>Cytophagales</taxon>
        <taxon>Cyclobacteriaceae</taxon>
        <taxon>Algoriphagus</taxon>
    </lineage>
</organism>
<dbReference type="EMBL" id="CP012836">
    <property type="protein sequence ID" value="AMQ57493.1"/>
    <property type="molecule type" value="Genomic_DNA"/>
</dbReference>
<evidence type="ECO:0000313" key="1">
    <source>
        <dbReference type="EMBL" id="AMQ57493.1"/>
    </source>
</evidence>
<protein>
    <submittedName>
        <fullName evidence="1">Uncharacterized protein</fullName>
    </submittedName>
</protein>
<dbReference type="PATRIC" id="fig|1727163.4.peg.2856"/>